<protein>
    <submittedName>
        <fullName evidence="1">Uncharacterized protein</fullName>
    </submittedName>
</protein>
<comment type="caution">
    <text evidence="1">The sequence shown here is derived from an EMBL/GenBank/DDBJ whole genome shotgun (WGS) entry which is preliminary data.</text>
</comment>
<evidence type="ECO:0000313" key="1">
    <source>
        <dbReference type="EMBL" id="TGB14975.1"/>
    </source>
</evidence>
<gene>
    <name evidence="1" type="ORF">E4099_07430</name>
</gene>
<proteinExistence type="predicted"/>
<name>A0A4Z0HDI1_9ACTN</name>
<organism evidence="1 2">
    <name type="scientific">Streptomyces palmae</name>
    <dbReference type="NCBI Taxonomy" id="1701085"/>
    <lineage>
        <taxon>Bacteria</taxon>
        <taxon>Bacillati</taxon>
        <taxon>Actinomycetota</taxon>
        <taxon>Actinomycetes</taxon>
        <taxon>Kitasatosporales</taxon>
        <taxon>Streptomycetaceae</taxon>
        <taxon>Streptomyces</taxon>
    </lineage>
</organism>
<accession>A0A4Z0HDI1</accession>
<dbReference type="EMBL" id="SRID01000043">
    <property type="protein sequence ID" value="TGB14975.1"/>
    <property type="molecule type" value="Genomic_DNA"/>
</dbReference>
<keyword evidence="2" id="KW-1185">Reference proteome</keyword>
<dbReference type="OrthoDB" id="4226808at2"/>
<dbReference type="Proteomes" id="UP000297948">
    <property type="component" value="Unassembled WGS sequence"/>
</dbReference>
<dbReference type="RefSeq" id="WP_135338149.1">
    <property type="nucleotide sequence ID" value="NZ_JBHLTX010000036.1"/>
</dbReference>
<sequence>MTTWQLGRVPGRPLRRDGDEHLVLPLWIAREGEVIGTSELALTTAEAEQLHAALCYALDGKPVPDFAPECRFSTQRGSNARR</sequence>
<reference evidence="1 2" key="1">
    <citation type="submission" date="2019-03" db="EMBL/GenBank/DDBJ databases">
        <authorList>
            <person name="Gonzalez-Pimentel J.L."/>
        </authorList>
    </citation>
    <scope>NUCLEOTIDE SEQUENCE [LARGE SCALE GENOMIC DNA]</scope>
    <source>
        <strain evidence="1 2">JCM 31289</strain>
    </source>
</reference>
<evidence type="ECO:0000313" key="2">
    <source>
        <dbReference type="Proteomes" id="UP000297948"/>
    </source>
</evidence>
<dbReference type="AlphaFoldDB" id="A0A4Z0HDI1"/>